<comment type="subcellular location">
    <subcellularLocation>
        <location evidence="2 11">Cytoplasm</location>
    </subcellularLocation>
</comment>
<dbReference type="EC" id="2.1.1.211" evidence="11"/>
<dbReference type="EMBL" id="CP090893">
    <property type="protein sequence ID" value="ULT99288.1"/>
    <property type="molecule type" value="Genomic_DNA"/>
</dbReference>
<keyword evidence="4 11" id="KW-0963">Cytoplasm</keyword>
<sequence length="577" mass="66662">MSPWRCIAEQLVEYEEPVDAKAYFDKIICLWKEYPNAISNRINTSVPVEEESQVWNEVIANFESKYRFDPANSSELSIFKLIQRDYKRQSFSNNCYEVAFYEEELLVRFYPIVLDGQQHPHFESPYSIACKIPSNSSILLQFFKPVDTPDDHFEFLKTLAFKQLVTWLKSIDLSKTTRKTHSLLDKESYISTYRHIREDLGRPLVEGWTENSKPQKVIFEDCGIASYIQELITSGILPKPRKFVDIGCGNGLLVHLLNKIGIPGYGVDVRSRKVWKTTLSHVDLRESPVDPQIVVENRPHFDADVDLLIGNHSDELTPWIPVMAAKLNCNFFLIPCCPYNFFGKYLNNGSHLGPKRMTSQYESFFEWTVSVSERLGFDTKMDRLAIPSTKRLCIIGRVPEKGLCPSLEQTIEHMTQGQKFVARPREIRNNNCMHISVTDRERIAKKLFDFILNASDDVRDGWRCGGEVPLAQLAGQLTDDDKKLMKDQDGGLQTFLRNHHQIFHVSTSPNYRNECNEEKVFQATARLRDFRQPVVSRRQQTNPKKQEATNRPKQPCWMSLNHPDGCPLGPESCRYLH</sequence>
<evidence type="ECO:0000256" key="8">
    <source>
        <dbReference type="ARBA" id="ARBA00022694"/>
    </source>
</evidence>
<dbReference type="InterPro" id="IPR011671">
    <property type="entry name" value="tRNA_uracil_MeTrfase"/>
</dbReference>
<dbReference type="Proteomes" id="UP000827892">
    <property type="component" value="Chromosome III"/>
</dbReference>
<feature type="region of interest" description="Disordered" evidence="12">
    <location>
        <begin position="534"/>
        <end position="561"/>
    </location>
</feature>
<evidence type="ECO:0000313" key="14">
    <source>
        <dbReference type="EMBL" id="ULT99288.1"/>
    </source>
</evidence>
<evidence type="ECO:0000259" key="13">
    <source>
        <dbReference type="PROSITE" id="PS50103"/>
    </source>
</evidence>
<feature type="domain" description="C3H1-type" evidence="13">
    <location>
        <begin position="550"/>
        <end position="577"/>
    </location>
</feature>
<dbReference type="PROSITE" id="PS50103">
    <property type="entry name" value="ZF_C3H1"/>
    <property type="match status" value="1"/>
</dbReference>
<dbReference type="GO" id="GO:0005737">
    <property type="term" value="C:cytoplasm"/>
    <property type="evidence" value="ECO:0007669"/>
    <property type="project" value="UniProtKB-SubCell"/>
</dbReference>
<evidence type="ECO:0000256" key="10">
    <source>
        <dbReference type="PROSITE-ProRule" id="PRU00723"/>
    </source>
</evidence>
<accession>A0AAE9IMN1</accession>
<dbReference type="GO" id="GO:0030488">
    <property type="term" value="P:tRNA methylation"/>
    <property type="evidence" value="ECO:0007669"/>
    <property type="project" value="UniProtKB-UniRule"/>
</dbReference>
<keyword evidence="10" id="KW-0863">Zinc-finger</keyword>
<dbReference type="InterPro" id="IPR000571">
    <property type="entry name" value="Znf_CCCH"/>
</dbReference>
<dbReference type="AlphaFoldDB" id="A0AAE9IMN1"/>
<gene>
    <name evidence="14" type="ORF">L3Y34_000556</name>
</gene>
<evidence type="ECO:0000256" key="9">
    <source>
        <dbReference type="ARBA" id="ARBA00047957"/>
    </source>
</evidence>
<keyword evidence="7 11" id="KW-0949">S-adenosyl-L-methionine</keyword>
<evidence type="ECO:0000256" key="5">
    <source>
        <dbReference type="ARBA" id="ARBA00022603"/>
    </source>
</evidence>
<keyword evidence="8 11" id="KW-0819">tRNA processing</keyword>
<dbReference type="GO" id="GO:0008270">
    <property type="term" value="F:zinc ion binding"/>
    <property type="evidence" value="ECO:0007669"/>
    <property type="project" value="UniProtKB-KW"/>
</dbReference>
<evidence type="ECO:0000256" key="2">
    <source>
        <dbReference type="ARBA" id="ARBA00004496"/>
    </source>
</evidence>
<organism evidence="14 15">
    <name type="scientific">Caenorhabditis briggsae</name>
    <dbReference type="NCBI Taxonomy" id="6238"/>
    <lineage>
        <taxon>Eukaryota</taxon>
        <taxon>Metazoa</taxon>
        <taxon>Ecdysozoa</taxon>
        <taxon>Nematoda</taxon>
        <taxon>Chromadorea</taxon>
        <taxon>Rhabditida</taxon>
        <taxon>Rhabditina</taxon>
        <taxon>Rhabditomorpha</taxon>
        <taxon>Rhabditoidea</taxon>
        <taxon>Rhabditidae</taxon>
        <taxon>Peloderinae</taxon>
        <taxon>Caenorhabditis</taxon>
    </lineage>
</organism>
<dbReference type="SUPFAM" id="SSF53335">
    <property type="entry name" value="S-adenosyl-L-methionine-dependent methyltransferases"/>
    <property type="match status" value="1"/>
</dbReference>
<evidence type="ECO:0000256" key="7">
    <source>
        <dbReference type="ARBA" id="ARBA00022691"/>
    </source>
</evidence>
<dbReference type="Pfam" id="PF07757">
    <property type="entry name" value="AdoMet_MTase"/>
    <property type="match status" value="1"/>
</dbReference>
<name>A0AAE9IMN1_CAEBR</name>
<keyword evidence="10" id="KW-0479">Metal-binding</keyword>
<evidence type="ECO:0000256" key="1">
    <source>
        <dbReference type="ARBA" id="ARBA00002778"/>
    </source>
</evidence>
<comment type="function">
    <text evidence="11">Adenosyl-L-methionine (AdoMet)-dependent tRNA (uracil-O(2)-)-methyltransferase.</text>
</comment>
<dbReference type="GO" id="GO:0141101">
    <property type="term" value="F:tRNA(Ser) (uridine(44)-2'-O-)-methyltransferase activity"/>
    <property type="evidence" value="ECO:0007669"/>
    <property type="project" value="UniProtKB-EC"/>
</dbReference>
<proteinExistence type="inferred from homology"/>
<evidence type="ECO:0000256" key="11">
    <source>
        <dbReference type="RuleBase" id="RU368004"/>
    </source>
</evidence>
<reference evidence="14 15" key="1">
    <citation type="submission" date="2022-05" db="EMBL/GenBank/DDBJ databases">
        <title>Chromosome-level reference genomes for two strains of Caenorhabditis briggsae: an improved platform for comparative genomics.</title>
        <authorList>
            <person name="Stevens L."/>
            <person name="Andersen E.C."/>
        </authorList>
    </citation>
    <scope>NUCLEOTIDE SEQUENCE [LARGE SCALE GENOMIC DNA]</scope>
    <source>
        <strain evidence="14">QX1410_ONT</strain>
        <tissue evidence="14">Whole-organism</tissue>
    </source>
</reference>
<evidence type="ECO:0000256" key="4">
    <source>
        <dbReference type="ARBA" id="ARBA00022490"/>
    </source>
</evidence>
<evidence type="ECO:0000313" key="15">
    <source>
        <dbReference type="Proteomes" id="UP000827892"/>
    </source>
</evidence>
<comment type="function">
    <text evidence="1">Probable adenosyl-L-methionine (AdoMet)-dependent tRNA (uracil-O(2)-)-methyltransferase.</text>
</comment>
<evidence type="ECO:0000256" key="12">
    <source>
        <dbReference type="SAM" id="MobiDB-lite"/>
    </source>
</evidence>
<keyword evidence="6 11" id="KW-0808">Transferase</keyword>
<dbReference type="Gene3D" id="3.40.50.150">
    <property type="entry name" value="Vaccinia Virus protein VP39"/>
    <property type="match status" value="1"/>
</dbReference>
<protein>
    <recommendedName>
        <fullName evidence="11">tRNA (uracil-O(2)-)-methyltransferase</fullName>
        <ecNumber evidence="11">2.1.1.211</ecNumber>
    </recommendedName>
</protein>
<dbReference type="InterPro" id="IPR029063">
    <property type="entry name" value="SAM-dependent_MTases_sf"/>
</dbReference>
<keyword evidence="10" id="KW-0862">Zinc</keyword>
<dbReference type="PANTHER" id="PTHR21210">
    <property type="entry name" value="TRNA (URACIL-O(2)-)-METHYLTRANSFERASE-RELATED"/>
    <property type="match status" value="1"/>
</dbReference>
<keyword evidence="5 11" id="KW-0489">Methyltransferase</keyword>
<evidence type="ECO:0000256" key="6">
    <source>
        <dbReference type="ARBA" id="ARBA00022679"/>
    </source>
</evidence>
<comment type="catalytic activity">
    <reaction evidence="9 11">
        <text>uridine(44) in tRNA(Ser) + S-adenosyl-L-methionine = 2'-O-methyluridine(44) in tRNA(Ser) + S-adenosyl-L-homocysteine + H(+)</text>
        <dbReference type="Rhea" id="RHEA:43100"/>
        <dbReference type="Rhea" id="RHEA-COMP:10339"/>
        <dbReference type="Rhea" id="RHEA-COMP:10340"/>
        <dbReference type="ChEBI" id="CHEBI:15378"/>
        <dbReference type="ChEBI" id="CHEBI:57856"/>
        <dbReference type="ChEBI" id="CHEBI:59789"/>
        <dbReference type="ChEBI" id="CHEBI:65315"/>
        <dbReference type="ChEBI" id="CHEBI:74478"/>
        <dbReference type="EC" id="2.1.1.211"/>
    </reaction>
</comment>
<comment type="similarity">
    <text evidence="3 11">Belongs to the TRM44 family.</text>
</comment>
<dbReference type="PANTHER" id="PTHR21210:SF0">
    <property type="entry name" value="TRNA (URACIL-O(2)-)-METHYLTRANSFERASE-RELATED"/>
    <property type="match status" value="1"/>
</dbReference>
<feature type="zinc finger region" description="C3H1-type" evidence="10">
    <location>
        <begin position="550"/>
        <end position="577"/>
    </location>
</feature>
<evidence type="ECO:0000256" key="3">
    <source>
        <dbReference type="ARBA" id="ARBA00009056"/>
    </source>
</evidence>